<feature type="domain" description="NAD-dependent epimerase/dehydratase" evidence="2">
    <location>
        <begin position="3"/>
        <end position="246"/>
    </location>
</feature>
<dbReference type="Proteomes" id="UP000296733">
    <property type="component" value="Chromosome"/>
</dbReference>
<dbReference type="Pfam" id="PF01370">
    <property type="entry name" value="Epimerase"/>
    <property type="match status" value="1"/>
</dbReference>
<dbReference type="Gene3D" id="3.90.25.10">
    <property type="entry name" value="UDP-galactose 4-epimerase, domain 1"/>
    <property type="match status" value="1"/>
</dbReference>
<dbReference type="Gene3D" id="3.40.50.720">
    <property type="entry name" value="NAD(P)-binding Rossmann-like Domain"/>
    <property type="match status" value="1"/>
</dbReference>
<dbReference type="RefSeq" id="WP_103990458.1">
    <property type="nucleotide sequence ID" value="NZ_CP031311.1"/>
</dbReference>
<evidence type="ECO:0000259" key="2">
    <source>
        <dbReference type="Pfam" id="PF01370"/>
    </source>
</evidence>
<dbReference type="GeneID" id="39857271"/>
<dbReference type="AlphaFoldDB" id="A0A1H5USA5"/>
<evidence type="ECO:0000313" key="6">
    <source>
        <dbReference type="Proteomes" id="UP000296733"/>
    </source>
</evidence>
<dbReference type="Proteomes" id="UP000236740">
    <property type="component" value="Unassembled WGS sequence"/>
</dbReference>
<comment type="similarity">
    <text evidence="1">Belongs to the NAD(P)-dependent epimerase/dehydratase family.</text>
</comment>
<dbReference type="KEGG" id="hlm:DV707_04245"/>
<sequence length="327" mass="36238">MQVLVTGGAGFIGSNLAEGFLDAGHRVVVLDNLDPYYDLGIKEHNLEVCHEAGDDHFEFVEGSTTDEELVDEVVASNDVDVIFHQASKAGVRTSVEHPKAYNESNIDGIVTVLEAAADHGVDRVVNASSSSVYGVPEYLPYDEDHPNHPKSPYAVTKLAAEHYCNVYDDLRDLSTVNLRYFTVYGPRMRPNMAISNFVSRCLNGEPPIIYGDGEQTRDFTFIDDVVEANRTLLETSDADGESMNVGSNDNISIRELAEYIVAETGADVDIVHEEAKDADARHTHADVSKAGELIDYEPTTDIREGVSKFIDWYEANREWYEPLVRNS</sequence>
<dbReference type="EMBL" id="CP031311">
    <property type="protein sequence ID" value="QCC46941.1"/>
    <property type="molecule type" value="Genomic_DNA"/>
</dbReference>
<keyword evidence="5" id="KW-1185">Reference proteome</keyword>
<evidence type="ECO:0000256" key="1">
    <source>
        <dbReference type="ARBA" id="ARBA00007637"/>
    </source>
</evidence>
<reference evidence="3 6" key="2">
    <citation type="journal article" date="2019" name="Nat. Commun.">
        <title>A new type of DNA phosphorothioation-based antiviral system in archaea.</title>
        <authorList>
            <person name="Xiong L."/>
            <person name="Liu S."/>
            <person name="Chen S."/>
            <person name="Xiao Y."/>
            <person name="Zhu B."/>
            <person name="Gao Y."/>
            <person name="Zhang Y."/>
            <person name="Chen B."/>
            <person name="Luo J."/>
            <person name="Deng Z."/>
            <person name="Chen X."/>
            <person name="Wang L."/>
            <person name="Chen S."/>
        </authorList>
    </citation>
    <scope>NUCLEOTIDE SEQUENCE [LARGE SCALE GENOMIC DNA]</scope>
    <source>
        <strain evidence="3 6">CGMCC 1.10331</strain>
    </source>
</reference>
<evidence type="ECO:0000313" key="5">
    <source>
        <dbReference type="Proteomes" id="UP000236740"/>
    </source>
</evidence>
<dbReference type="SUPFAM" id="SSF51735">
    <property type="entry name" value="NAD(P)-binding Rossmann-fold domains"/>
    <property type="match status" value="1"/>
</dbReference>
<dbReference type="EMBL" id="FNVN01000001">
    <property type="protein sequence ID" value="SEF77854.1"/>
    <property type="molecule type" value="Genomic_DNA"/>
</dbReference>
<gene>
    <name evidence="3" type="ORF">DV707_04245</name>
    <name evidence="4" type="ORF">SAMN04488133_0704</name>
</gene>
<reference evidence="4 5" key="1">
    <citation type="submission" date="2016-10" db="EMBL/GenBank/DDBJ databases">
        <authorList>
            <person name="de Groot N.N."/>
        </authorList>
    </citation>
    <scope>NUCLEOTIDE SEQUENCE [LARGE SCALE GENOMIC DNA]</scope>
    <source>
        <strain evidence="4 5">CGMCC 1.10331</strain>
    </source>
</reference>
<protein>
    <submittedName>
        <fullName evidence="3">NAD-dependent epimerase/dehydratase family protein</fullName>
    </submittedName>
    <submittedName>
        <fullName evidence="4">UDP-glucose 4-epimerase</fullName>
    </submittedName>
</protein>
<organism evidence="4 5">
    <name type="scientific">Halobellus limi</name>
    <dbReference type="NCBI Taxonomy" id="699433"/>
    <lineage>
        <taxon>Archaea</taxon>
        <taxon>Methanobacteriati</taxon>
        <taxon>Methanobacteriota</taxon>
        <taxon>Stenosarchaea group</taxon>
        <taxon>Halobacteria</taxon>
        <taxon>Halobacteriales</taxon>
        <taxon>Haloferacaceae</taxon>
        <taxon>Halobellus</taxon>
    </lineage>
</organism>
<name>A0A1H5USA5_9EURY</name>
<dbReference type="InterPro" id="IPR036291">
    <property type="entry name" value="NAD(P)-bd_dom_sf"/>
</dbReference>
<dbReference type="OrthoDB" id="4907at2157"/>
<accession>A0A1H5USA5</accession>
<dbReference type="InterPro" id="IPR001509">
    <property type="entry name" value="Epimerase_deHydtase"/>
</dbReference>
<dbReference type="PANTHER" id="PTHR43000">
    <property type="entry name" value="DTDP-D-GLUCOSE 4,6-DEHYDRATASE-RELATED"/>
    <property type="match status" value="1"/>
</dbReference>
<evidence type="ECO:0000313" key="3">
    <source>
        <dbReference type="EMBL" id="QCC46941.1"/>
    </source>
</evidence>
<dbReference type="PRINTS" id="PR01713">
    <property type="entry name" value="NUCEPIMERASE"/>
</dbReference>
<proteinExistence type="inferred from homology"/>
<evidence type="ECO:0000313" key="4">
    <source>
        <dbReference type="EMBL" id="SEF77854.1"/>
    </source>
</evidence>